<dbReference type="Gene3D" id="3.10.290.30">
    <property type="entry name" value="MM3350-like"/>
    <property type="match status" value="1"/>
</dbReference>
<gene>
    <name evidence="3" type="ORF">SAMN05444380_10273</name>
</gene>
<name>A0A1I1V8C1_9BACT</name>
<accession>A0A1I1V8C1</accession>
<dbReference type="Proteomes" id="UP000181976">
    <property type="component" value="Unassembled WGS sequence"/>
</dbReference>
<dbReference type="SUPFAM" id="SSF159941">
    <property type="entry name" value="MM3350-like"/>
    <property type="match status" value="1"/>
</dbReference>
<feature type="region of interest" description="Disordered" evidence="1">
    <location>
        <begin position="150"/>
        <end position="174"/>
    </location>
</feature>
<sequence length="174" mass="20795">MIYKFRIISSENEEFIREVAIDSQATFFDLHNFIVQELGYDKSQITSFYITDRNWHKETEITLIDMTGEENSQIKVMDQTKLGELITEKKQRLLYVFDPFTERSLFMEMYEMEDKTITQPTCIRRRGTPPPQFDQDAIKNLDIDDFEDNELKEDDIFPDEEDNGLTSFDEEEWI</sequence>
<proteinExistence type="predicted"/>
<evidence type="ECO:0000313" key="4">
    <source>
        <dbReference type="Proteomes" id="UP000181976"/>
    </source>
</evidence>
<dbReference type="InterPro" id="IPR024047">
    <property type="entry name" value="MM3350-like_sf"/>
</dbReference>
<dbReference type="InterPro" id="IPR012912">
    <property type="entry name" value="Plasmid_pRiA4b_Orf3-like"/>
</dbReference>
<dbReference type="STRING" id="385682.SAMN05444380_10273"/>
<keyword evidence="4" id="KW-1185">Reference proteome</keyword>
<evidence type="ECO:0000256" key="1">
    <source>
        <dbReference type="SAM" id="MobiDB-lite"/>
    </source>
</evidence>
<dbReference type="AlphaFoldDB" id="A0A1I1V8C1"/>
<dbReference type="OrthoDB" id="666725at2"/>
<evidence type="ECO:0000259" key="2">
    <source>
        <dbReference type="Pfam" id="PF07929"/>
    </source>
</evidence>
<dbReference type="RefSeq" id="WP_010527949.1">
    <property type="nucleotide sequence ID" value="NZ_AFSL01000065.1"/>
</dbReference>
<feature type="domain" description="Plasmid pRiA4b Orf3-like" evidence="2">
    <location>
        <begin position="8"/>
        <end position="131"/>
    </location>
</feature>
<dbReference type="InParanoid" id="A0A1I1V8C1"/>
<dbReference type="Pfam" id="PF07929">
    <property type="entry name" value="PRiA4_ORF3"/>
    <property type="match status" value="1"/>
</dbReference>
<dbReference type="eggNOG" id="ENOG502ZZB9">
    <property type="taxonomic scope" value="Bacteria"/>
</dbReference>
<reference evidence="3 4" key="1">
    <citation type="submission" date="2016-10" db="EMBL/GenBank/DDBJ databases">
        <authorList>
            <person name="de Groot N.N."/>
        </authorList>
    </citation>
    <scope>NUCLEOTIDE SEQUENCE [LARGE SCALE GENOMIC DNA]</scope>
    <source>
        <strain evidence="3 4">DSM 19012</strain>
    </source>
</reference>
<protein>
    <submittedName>
        <fullName evidence="3">PRiA4b ORF-3-like protein</fullName>
    </submittedName>
</protein>
<dbReference type="EMBL" id="FONA01000002">
    <property type="protein sequence ID" value="SFD79262.1"/>
    <property type="molecule type" value="Genomic_DNA"/>
</dbReference>
<evidence type="ECO:0000313" key="3">
    <source>
        <dbReference type="EMBL" id="SFD79262.1"/>
    </source>
</evidence>
<organism evidence="3 4">
    <name type="scientific">Thermophagus xiamenensis</name>
    <dbReference type="NCBI Taxonomy" id="385682"/>
    <lineage>
        <taxon>Bacteria</taxon>
        <taxon>Pseudomonadati</taxon>
        <taxon>Bacteroidota</taxon>
        <taxon>Bacteroidia</taxon>
        <taxon>Marinilabiliales</taxon>
        <taxon>Marinilabiliaceae</taxon>
        <taxon>Thermophagus</taxon>
    </lineage>
</organism>